<dbReference type="EMBL" id="JAFFJS010000003">
    <property type="protein sequence ID" value="MBM9433390.1"/>
    <property type="molecule type" value="Genomic_DNA"/>
</dbReference>
<evidence type="ECO:0000313" key="3">
    <source>
        <dbReference type="Proteomes" id="UP000705983"/>
    </source>
</evidence>
<keyword evidence="3" id="KW-1185">Reference proteome</keyword>
<comment type="caution">
    <text evidence="2">The sequence shown here is derived from an EMBL/GenBank/DDBJ whole genome shotgun (WGS) entry which is preliminary data.</text>
</comment>
<evidence type="ECO:0000256" key="1">
    <source>
        <dbReference type="SAM" id="MobiDB-lite"/>
    </source>
</evidence>
<accession>A0ABS2TFG2</accession>
<feature type="region of interest" description="Disordered" evidence="1">
    <location>
        <begin position="1"/>
        <end position="77"/>
    </location>
</feature>
<proteinExistence type="predicted"/>
<organism evidence="2 3">
    <name type="scientific">Flaviflexus equikiangi</name>
    <dbReference type="NCBI Taxonomy" id="2758573"/>
    <lineage>
        <taxon>Bacteria</taxon>
        <taxon>Bacillati</taxon>
        <taxon>Actinomycetota</taxon>
        <taxon>Actinomycetes</taxon>
        <taxon>Actinomycetales</taxon>
        <taxon>Actinomycetaceae</taxon>
        <taxon>Flaviflexus</taxon>
    </lineage>
</organism>
<dbReference type="Proteomes" id="UP000705983">
    <property type="component" value="Unassembled WGS sequence"/>
</dbReference>
<reference evidence="3" key="1">
    <citation type="submission" date="2021-02" db="EMBL/GenBank/DDBJ databases">
        <title>Leucobacter sp. CX169.</title>
        <authorList>
            <person name="Cheng Y."/>
        </authorList>
    </citation>
    <scope>NUCLEOTIDE SEQUENCE [LARGE SCALE GENOMIC DNA]</scope>
    <source>
        <strain evidence="3">JY899</strain>
    </source>
</reference>
<protein>
    <submittedName>
        <fullName evidence="2">Uncharacterized protein</fullName>
    </submittedName>
</protein>
<evidence type="ECO:0000313" key="2">
    <source>
        <dbReference type="EMBL" id="MBM9433390.1"/>
    </source>
</evidence>
<gene>
    <name evidence="2" type="ORF">JVW63_06745</name>
</gene>
<name>A0ABS2TFG2_9ACTO</name>
<feature type="compositionally biased region" description="Acidic residues" evidence="1">
    <location>
        <begin position="20"/>
        <end position="34"/>
    </location>
</feature>
<sequence>MSSAPATEDPEPEPKREPEPTEEAEPTEVPETIEETTTLAPDIDEWSNGPLAEPAPQFVPMPEPSEESIATPAGPSQADIEYVRAERAYLEDQILQSDAYIARKTAALETSQYHLAVAEDYGDTLRARELRAEIKTLEADINTERLYGDMLRAELQALPDW</sequence>